<gene>
    <name evidence="6" type="ORF">KHLLAP_LOCUS5727</name>
</gene>
<evidence type="ECO:0000313" key="6">
    <source>
        <dbReference type="EMBL" id="CAJ2505259.1"/>
    </source>
</evidence>
<accession>A0AAI8VJ18</accession>
<protein>
    <submittedName>
        <fullName evidence="6">Uu.00g126530.m01.CDS01</fullName>
    </submittedName>
</protein>
<dbReference type="PROSITE" id="PS50297">
    <property type="entry name" value="ANK_REP_REGION"/>
    <property type="match status" value="2"/>
</dbReference>
<evidence type="ECO:0000259" key="5">
    <source>
        <dbReference type="Pfam" id="PF17111"/>
    </source>
</evidence>
<feature type="repeat" description="ANK" evidence="3">
    <location>
        <begin position="304"/>
        <end position="336"/>
    </location>
</feature>
<keyword evidence="2 3" id="KW-0040">ANK repeat</keyword>
<comment type="caution">
    <text evidence="6">The sequence shown here is derived from an EMBL/GenBank/DDBJ whole genome shotgun (WGS) entry which is preliminary data.</text>
</comment>
<dbReference type="Gene3D" id="1.25.40.20">
    <property type="entry name" value="Ankyrin repeat-containing domain"/>
    <property type="match status" value="1"/>
</dbReference>
<keyword evidence="1" id="KW-0677">Repeat</keyword>
<dbReference type="InterPro" id="IPR031348">
    <property type="entry name" value="PigL_N"/>
</dbReference>
<organism evidence="6 7">
    <name type="scientific">Anthostomella pinea</name>
    <dbReference type="NCBI Taxonomy" id="933095"/>
    <lineage>
        <taxon>Eukaryota</taxon>
        <taxon>Fungi</taxon>
        <taxon>Dikarya</taxon>
        <taxon>Ascomycota</taxon>
        <taxon>Pezizomycotina</taxon>
        <taxon>Sordariomycetes</taxon>
        <taxon>Xylariomycetidae</taxon>
        <taxon>Xylariales</taxon>
        <taxon>Xylariaceae</taxon>
        <taxon>Anthostomella</taxon>
    </lineage>
</organism>
<evidence type="ECO:0000256" key="3">
    <source>
        <dbReference type="PROSITE-ProRule" id="PRU00023"/>
    </source>
</evidence>
<feature type="region of interest" description="Disordered" evidence="4">
    <location>
        <begin position="230"/>
        <end position="260"/>
    </location>
</feature>
<feature type="domain" description="Azaphilone pigments biosynthesis cluster protein L N-terminal" evidence="5">
    <location>
        <begin position="6"/>
        <end position="130"/>
    </location>
</feature>
<dbReference type="Pfam" id="PF00023">
    <property type="entry name" value="Ank"/>
    <property type="match status" value="2"/>
</dbReference>
<dbReference type="AlphaFoldDB" id="A0AAI8VJ18"/>
<dbReference type="Proteomes" id="UP001295740">
    <property type="component" value="Unassembled WGS sequence"/>
</dbReference>
<feature type="compositionally biased region" description="Polar residues" evidence="4">
    <location>
        <begin position="230"/>
        <end position="239"/>
    </location>
</feature>
<dbReference type="EMBL" id="CAUWAG010000007">
    <property type="protein sequence ID" value="CAJ2505259.1"/>
    <property type="molecule type" value="Genomic_DNA"/>
</dbReference>
<evidence type="ECO:0000256" key="4">
    <source>
        <dbReference type="SAM" id="MobiDB-lite"/>
    </source>
</evidence>
<dbReference type="PROSITE" id="PS50088">
    <property type="entry name" value="ANK_REPEAT"/>
    <property type="match status" value="2"/>
</dbReference>
<dbReference type="InterPro" id="IPR002110">
    <property type="entry name" value="Ankyrin_rpt"/>
</dbReference>
<dbReference type="Pfam" id="PF12796">
    <property type="entry name" value="Ank_2"/>
    <property type="match status" value="1"/>
</dbReference>
<sequence>MDPASIIGLTGSCLRLLTKVVLTSRQLNDVVKAIKNADKTIVHLAAQLQLLEAVLSQLECWLKQRQDMAPKLAQTLRKSLAASAIILEDINKHLQGVKPKSGEDSTTFGRKILLKWNQTELEEHGRMISDQFQAYALLVSIVNLPNPTTLIDAENTRQLLDKGEADAMSIITAKDAASRIGTLAVDSGEMLDSELATDEEIARSGPYLQNYRNLMRGVVNFREQSLATSSSLSLPNATNRPKDSSRSPSHTTPNSRQSKFGWARKLSSRYRELLDTLCNAVEYAGIDQVKKLVSEGADINGLSSRGTPLLLAISRGRTEVVRHLLEAGANTELGNKGQLPVHHAASLLETHIMELLFQHGANPQALSSSGSTALHHAATEAMVDLLIEHGVDVMEEDTDGYIALMRAAWRGDVGALKGLLRHSSPAAFVVTKRVKNEDNYLDTPLLVAVVKGSGRHCVEIATWLIAHGADVHRRYPATKVTIQYLKDSNPPMRNFWGSCAATTSIEEHRV</sequence>
<dbReference type="InterPro" id="IPR050745">
    <property type="entry name" value="Multifunctional_regulatory"/>
</dbReference>
<evidence type="ECO:0000256" key="1">
    <source>
        <dbReference type="ARBA" id="ARBA00022737"/>
    </source>
</evidence>
<reference evidence="6" key="1">
    <citation type="submission" date="2023-10" db="EMBL/GenBank/DDBJ databases">
        <authorList>
            <person name="Hackl T."/>
        </authorList>
    </citation>
    <scope>NUCLEOTIDE SEQUENCE</scope>
</reference>
<proteinExistence type="predicted"/>
<name>A0AAI8VJ18_9PEZI</name>
<evidence type="ECO:0000256" key="2">
    <source>
        <dbReference type="ARBA" id="ARBA00023043"/>
    </source>
</evidence>
<feature type="compositionally biased region" description="Polar residues" evidence="4">
    <location>
        <begin position="246"/>
        <end position="258"/>
    </location>
</feature>
<keyword evidence="7" id="KW-1185">Reference proteome</keyword>
<feature type="repeat" description="ANK" evidence="3">
    <location>
        <begin position="336"/>
        <end position="368"/>
    </location>
</feature>
<dbReference type="PANTHER" id="PTHR24189:SF50">
    <property type="entry name" value="ANKYRIN REPEAT AND SOCS BOX PROTEIN 2"/>
    <property type="match status" value="1"/>
</dbReference>
<dbReference type="InterPro" id="IPR036770">
    <property type="entry name" value="Ankyrin_rpt-contain_sf"/>
</dbReference>
<dbReference type="SMART" id="SM00248">
    <property type="entry name" value="ANK"/>
    <property type="match status" value="6"/>
</dbReference>
<dbReference type="Pfam" id="PF17111">
    <property type="entry name" value="PigL_N"/>
    <property type="match status" value="1"/>
</dbReference>
<evidence type="ECO:0000313" key="7">
    <source>
        <dbReference type="Proteomes" id="UP001295740"/>
    </source>
</evidence>
<dbReference type="SUPFAM" id="SSF48403">
    <property type="entry name" value="Ankyrin repeat"/>
    <property type="match status" value="1"/>
</dbReference>
<dbReference type="PANTHER" id="PTHR24189">
    <property type="entry name" value="MYOTROPHIN"/>
    <property type="match status" value="1"/>
</dbReference>